<dbReference type="KEGG" id="mars:A8C75_00180"/>
<gene>
    <name evidence="7" type="ORF">A8C75_00180</name>
</gene>
<dbReference type="FunFam" id="3.30.70.270:FF:000001">
    <property type="entry name" value="Diguanylate cyclase domain protein"/>
    <property type="match status" value="1"/>
</dbReference>
<comment type="cofactor">
    <cofactor evidence="1">
        <name>Mg(2+)</name>
        <dbReference type="ChEBI" id="CHEBI:18420"/>
    </cofactor>
</comment>
<dbReference type="SUPFAM" id="SSF55073">
    <property type="entry name" value="Nucleotide cyclase"/>
    <property type="match status" value="1"/>
</dbReference>
<dbReference type="Proteomes" id="UP000078070">
    <property type="component" value="Chromosome"/>
</dbReference>
<reference evidence="7 8" key="2">
    <citation type="journal article" date="2018" name="Int. J. Syst. Evol. Microbiol.">
        <title>Marinobacterium aestuarii sp. nov., a benzene-degrading marine bacterium isolated from estuary sediment.</title>
        <authorList>
            <person name="Bae S.S."/>
            <person name="Jung J."/>
            <person name="Chung D."/>
            <person name="Baek K."/>
        </authorList>
    </citation>
    <scope>NUCLEOTIDE SEQUENCE [LARGE SCALE GENOMIC DNA]</scope>
    <source>
        <strain evidence="7 8">ST58-10</strain>
    </source>
</reference>
<dbReference type="NCBIfam" id="TIGR00254">
    <property type="entry name" value="GGDEF"/>
    <property type="match status" value="1"/>
</dbReference>
<evidence type="ECO:0000256" key="1">
    <source>
        <dbReference type="ARBA" id="ARBA00001946"/>
    </source>
</evidence>
<dbReference type="Pfam" id="PF07696">
    <property type="entry name" value="7TMR-DISMED2"/>
    <property type="match status" value="1"/>
</dbReference>
<dbReference type="Pfam" id="PF07695">
    <property type="entry name" value="7TMR-DISM_7TM"/>
    <property type="match status" value="1"/>
</dbReference>
<name>A0A1A9ESZ9_9GAMM</name>
<dbReference type="GO" id="GO:1902201">
    <property type="term" value="P:negative regulation of bacterial-type flagellum-dependent cell motility"/>
    <property type="evidence" value="ECO:0007669"/>
    <property type="project" value="TreeGrafter"/>
</dbReference>
<dbReference type="InterPro" id="IPR011623">
    <property type="entry name" value="7TMR_DISM_rcpt_extracell_dom1"/>
</dbReference>
<feature type="transmembrane region" description="Helical" evidence="5">
    <location>
        <begin position="301"/>
        <end position="319"/>
    </location>
</feature>
<feature type="transmembrane region" description="Helical" evidence="5">
    <location>
        <begin position="204"/>
        <end position="224"/>
    </location>
</feature>
<feature type="transmembrane region" description="Helical" evidence="5">
    <location>
        <begin position="355"/>
        <end position="373"/>
    </location>
</feature>
<dbReference type="CDD" id="cd01949">
    <property type="entry name" value="GGDEF"/>
    <property type="match status" value="1"/>
</dbReference>
<evidence type="ECO:0000256" key="3">
    <source>
        <dbReference type="ARBA" id="ARBA00034247"/>
    </source>
</evidence>
<dbReference type="Gene3D" id="3.30.70.270">
    <property type="match status" value="1"/>
</dbReference>
<feature type="region of interest" description="Disordered" evidence="4">
    <location>
        <begin position="580"/>
        <end position="605"/>
    </location>
</feature>
<feature type="transmembrane region" description="Helical" evidence="5">
    <location>
        <begin position="236"/>
        <end position="258"/>
    </location>
</feature>
<evidence type="ECO:0000313" key="7">
    <source>
        <dbReference type="EMBL" id="ANG61026.1"/>
    </source>
</evidence>
<dbReference type="GO" id="GO:0052621">
    <property type="term" value="F:diguanylate cyclase activity"/>
    <property type="evidence" value="ECO:0007669"/>
    <property type="project" value="UniProtKB-EC"/>
</dbReference>
<dbReference type="EC" id="2.7.7.65" evidence="2"/>
<reference evidence="8" key="1">
    <citation type="submission" date="2016-05" db="EMBL/GenBank/DDBJ databases">
        <authorList>
            <person name="Baek K."/>
            <person name="Yang S.-J."/>
        </authorList>
    </citation>
    <scope>NUCLEOTIDE SEQUENCE [LARGE SCALE GENOMIC DNA]</scope>
    <source>
        <strain evidence="8">ST58-10</strain>
    </source>
</reference>
<dbReference type="InterPro" id="IPR043128">
    <property type="entry name" value="Rev_trsase/Diguanyl_cyclase"/>
</dbReference>
<dbReference type="SMART" id="SM00267">
    <property type="entry name" value="GGDEF"/>
    <property type="match status" value="1"/>
</dbReference>
<feature type="transmembrane region" description="Helical" evidence="5">
    <location>
        <begin position="325"/>
        <end position="348"/>
    </location>
</feature>
<dbReference type="Pfam" id="PF00990">
    <property type="entry name" value="GGDEF"/>
    <property type="match status" value="1"/>
</dbReference>
<sequence>MILAQIPRTLAPAHLYSLLLVLCALGAGLITGLAHAQAGAATPALLVQDLTRATLRPYLELLEDPGAKLTFDDIRGPDLVQNFANLGLQSPNFGFTDSAWWVRLRLDNPDDKTVPVIIRQDYPLIDRLDFWSQDADGHWQQLATGDRLPFGTRPINNRTFLFPVELPPHSERTYYLRFETQGAMNIGLFAHGPNDLIDQISHEYLALGVYYGGFIVLLIYNLIMFVTVRERTFAHYLLYVLSYGLYMSVHNGLSFQYLWPNNTWLANQSLLLLLALSLLGCIRFTRTILSSASLAPTADRIAALLELCMVGAFLVTPFLSYRTLIVPMALMTALICLHMLLMGSVTLWRGSRPARYYMVAFTALLGGVLAYMLKTFGLLPHNGITQNAFQIGSLVEMVLLSLAVGSRISELRQRSYIDALTQLHNRRYFNDQVASEFYRARRRKQPLSLVVLDIDNFKAFNDSHGHAEGDLALKAVARTLGSCLRKPNCPCRYGGEEFVVILPNTSEAQVAVLAERIRREVERATAASFGLTVSAGHATLQGSSFGNPLDLFVAADFALYAAKEGGRNRVVDYRNCESKRKGDGLAAAKTSPSPFAQPAMDPPPR</sequence>
<proteinExistence type="predicted"/>
<dbReference type="AlphaFoldDB" id="A0A1A9ESZ9"/>
<feature type="transmembrane region" description="Helical" evidence="5">
    <location>
        <begin position="270"/>
        <end position="289"/>
    </location>
</feature>
<organism evidence="7 8">
    <name type="scientific">Marinobacterium aestuarii</name>
    <dbReference type="NCBI Taxonomy" id="1821621"/>
    <lineage>
        <taxon>Bacteria</taxon>
        <taxon>Pseudomonadati</taxon>
        <taxon>Pseudomonadota</taxon>
        <taxon>Gammaproteobacteria</taxon>
        <taxon>Oceanospirillales</taxon>
        <taxon>Oceanospirillaceae</taxon>
        <taxon>Marinobacterium</taxon>
    </lineage>
</organism>
<keyword evidence="5" id="KW-0812">Transmembrane</keyword>
<keyword evidence="8" id="KW-1185">Reference proteome</keyword>
<dbReference type="InterPro" id="IPR011622">
    <property type="entry name" value="7TMR_DISM_rcpt_extracell_dom2"/>
</dbReference>
<dbReference type="Gene3D" id="2.60.40.2380">
    <property type="match status" value="1"/>
</dbReference>
<dbReference type="RefSeq" id="WP_067376411.1">
    <property type="nucleotide sequence ID" value="NZ_CP015839.1"/>
</dbReference>
<keyword evidence="5" id="KW-1133">Transmembrane helix</keyword>
<evidence type="ECO:0000259" key="6">
    <source>
        <dbReference type="PROSITE" id="PS50887"/>
    </source>
</evidence>
<dbReference type="InterPro" id="IPR000160">
    <property type="entry name" value="GGDEF_dom"/>
</dbReference>
<dbReference type="PANTHER" id="PTHR45138:SF9">
    <property type="entry name" value="DIGUANYLATE CYCLASE DGCM-RELATED"/>
    <property type="match status" value="1"/>
</dbReference>
<evidence type="ECO:0000256" key="2">
    <source>
        <dbReference type="ARBA" id="ARBA00012528"/>
    </source>
</evidence>
<dbReference type="GO" id="GO:0005886">
    <property type="term" value="C:plasma membrane"/>
    <property type="evidence" value="ECO:0007669"/>
    <property type="project" value="TreeGrafter"/>
</dbReference>
<dbReference type="InterPro" id="IPR029787">
    <property type="entry name" value="Nucleotide_cyclase"/>
</dbReference>
<evidence type="ECO:0000256" key="5">
    <source>
        <dbReference type="SAM" id="Phobius"/>
    </source>
</evidence>
<evidence type="ECO:0000313" key="8">
    <source>
        <dbReference type="Proteomes" id="UP000078070"/>
    </source>
</evidence>
<dbReference type="InterPro" id="IPR050469">
    <property type="entry name" value="Diguanylate_Cyclase"/>
</dbReference>
<dbReference type="GO" id="GO:0043709">
    <property type="term" value="P:cell adhesion involved in single-species biofilm formation"/>
    <property type="evidence" value="ECO:0007669"/>
    <property type="project" value="TreeGrafter"/>
</dbReference>
<comment type="catalytic activity">
    <reaction evidence="3">
        <text>2 GTP = 3',3'-c-di-GMP + 2 diphosphate</text>
        <dbReference type="Rhea" id="RHEA:24898"/>
        <dbReference type="ChEBI" id="CHEBI:33019"/>
        <dbReference type="ChEBI" id="CHEBI:37565"/>
        <dbReference type="ChEBI" id="CHEBI:58805"/>
        <dbReference type="EC" id="2.7.7.65"/>
    </reaction>
</comment>
<protein>
    <recommendedName>
        <fullName evidence="2">diguanylate cyclase</fullName>
        <ecNumber evidence="2">2.7.7.65</ecNumber>
    </recommendedName>
</protein>
<dbReference type="PANTHER" id="PTHR45138">
    <property type="entry name" value="REGULATORY COMPONENTS OF SENSORY TRANSDUCTION SYSTEM"/>
    <property type="match status" value="1"/>
</dbReference>
<dbReference type="EMBL" id="CP015839">
    <property type="protein sequence ID" value="ANG61026.1"/>
    <property type="molecule type" value="Genomic_DNA"/>
</dbReference>
<feature type="domain" description="GGDEF" evidence="6">
    <location>
        <begin position="445"/>
        <end position="575"/>
    </location>
</feature>
<evidence type="ECO:0000256" key="4">
    <source>
        <dbReference type="SAM" id="MobiDB-lite"/>
    </source>
</evidence>
<keyword evidence="5" id="KW-0472">Membrane</keyword>
<dbReference type="PROSITE" id="PS50887">
    <property type="entry name" value="GGDEF"/>
    <property type="match status" value="1"/>
</dbReference>
<accession>A0A1A9ESZ9</accession>
<dbReference type="OrthoDB" id="5289013at2"/>
<dbReference type="STRING" id="1821621.A8C75_00180"/>